<feature type="compositionally biased region" description="Polar residues" evidence="1">
    <location>
        <begin position="1"/>
        <end position="14"/>
    </location>
</feature>
<sequence>MTKNQHVNNETAARQENEPANDVEQVAAVPVVVPRVPQPIFTIVNPPLIDDISRESLLEWLRLRKEYVAVTEARCKAANEDVNSTLRTVCDSFNEDLLETMCETRWDVDIEDLTDEFLMEKITEITSSFKNKVLPDMDDLFGNELKMNESISDVEARVTAYFHLANEIIKRNGVTDLFASEDGIKRKCKVLMKFLPGPLSKKVVNELEYRSGEAKASVRSLYKVVSNLALDLEKENRAVMLMKAKLPKPAKPFSTRGPMKVTTNKKTVTLTTVVPKAKQNLTAGHKQGEQRQVTGGPPPKQCFHCGGGHGFIECPTATEADKEAVRAKRRAEFKARKQASNQQGKRN</sequence>
<evidence type="ECO:0008006" key="4">
    <source>
        <dbReference type="Google" id="ProtNLM"/>
    </source>
</evidence>
<evidence type="ECO:0000313" key="2">
    <source>
        <dbReference type="EMBL" id="ETI30320.1"/>
    </source>
</evidence>
<dbReference type="HOGENOM" id="CLU_000384_17_3_1"/>
<proteinExistence type="predicted"/>
<feature type="region of interest" description="Disordered" evidence="1">
    <location>
        <begin position="278"/>
        <end position="297"/>
    </location>
</feature>
<name>V9DTV4_PHYNI</name>
<gene>
    <name evidence="2" type="ORF">F443_22559</name>
</gene>
<keyword evidence="3" id="KW-1185">Reference proteome</keyword>
<evidence type="ECO:0000313" key="3">
    <source>
        <dbReference type="Proteomes" id="UP000018721"/>
    </source>
</evidence>
<protein>
    <recommendedName>
        <fullName evidence="4">CCHC-type domain-containing protein</fullName>
    </recommendedName>
</protein>
<comment type="caution">
    <text evidence="2">The sequence shown here is derived from an EMBL/GenBank/DDBJ whole genome shotgun (WGS) entry which is preliminary data.</text>
</comment>
<dbReference type="Proteomes" id="UP000018721">
    <property type="component" value="Unassembled WGS sequence"/>
</dbReference>
<feature type="compositionally biased region" description="Basic and acidic residues" evidence="1">
    <location>
        <begin position="320"/>
        <end position="335"/>
    </location>
</feature>
<feature type="region of interest" description="Disordered" evidence="1">
    <location>
        <begin position="320"/>
        <end position="347"/>
    </location>
</feature>
<dbReference type="AlphaFoldDB" id="V9DTV4"/>
<dbReference type="OrthoDB" id="103167at2759"/>
<feature type="region of interest" description="Disordered" evidence="1">
    <location>
        <begin position="1"/>
        <end position="21"/>
    </location>
</feature>
<dbReference type="EMBL" id="ANIZ01004184">
    <property type="protein sequence ID" value="ETI30320.1"/>
    <property type="molecule type" value="Genomic_DNA"/>
</dbReference>
<dbReference type="eggNOG" id="ENOG502SPVZ">
    <property type="taxonomic scope" value="Eukaryota"/>
</dbReference>
<accession>V9DTV4</accession>
<reference evidence="2 3" key="1">
    <citation type="submission" date="2013-11" db="EMBL/GenBank/DDBJ databases">
        <title>The Genome Sequence of Phytophthora parasitica P1569.</title>
        <authorList>
            <consortium name="The Broad Institute Genomics Platform"/>
            <person name="Russ C."/>
            <person name="Tyler B."/>
            <person name="Panabieres F."/>
            <person name="Shan W."/>
            <person name="Tripathy S."/>
            <person name="Grunwald N."/>
            <person name="Machado M."/>
            <person name="Johnson C.S."/>
            <person name="Arredondo F."/>
            <person name="Hong C."/>
            <person name="Coffey M."/>
            <person name="Young S.K."/>
            <person name="Zeng Q."/>
            <person name="Gargeya S."/>
            <person name="Fitzgerald M."/>
            <person name="Abouelleil A."/>
            <person name="Alvarado L."/>
            <person name="Chapman S.B."/>
            <person name="Gainer-Dewar J."/>
            <person name="Goldberg J."/>
            <person name="Griggs A."/>
            <person name="Gujja S."/>
            <person name="Hansen M."/>
            <person name="Howarth C."/>
            <person name="Imamovic A."/>
            <person name="Ireland A."/>
            <person name="Larimer J."/>
            <person name="McCowan C."/>
            <person name="Murphy C."/>
            <person name="Pearson M."/>
            <person name="Poon T.W."/>
            <person name="Priest M."/>
            <person name="Roberts A."/>
            <person name="Saif S."/>
            <person name="Shea T."/>
            <person name="Sykes S."/>
            <person name="Wortman J."/>
            <person name="Nusbaum C."/>
            <person name="Birren B."/>
        </authorList>
    </citation>
    <scope>NUCLEOTIDE SEQUENCE [LARGE SCALE GENOMIC DNA]</scope>
    <source>
        <strain evidence="2 3">P1569</strain>
    </source>
</reference>
<organism evidence="2 3">
    <name type="scientific">Phytophthora nicotianae P1569</name>
    <dbReference type="NCBI Taxonomy" id="1317065"/>
    <lineage>
        <taxon>Eukaryota</taxon>
        <taxon>Sar</taxon>
        <taxon>Stramenopiles</taxon>
        <taxon>Oomycota</taxon>
        <taxon>Peronosporomycetes</taxon>
        <taxon>Peronosporales</taxon>
        <taxon>Peronosporaceae</taxon>
        <taxon>Phytophthora</taxon>
    </lineage>
</organism>
<evidence type="ECO:0000256" key="1">
    <source>
        <dbReference type="SAM" id="MobiDB-lite"/>
    </source>
</evidence>